<keyword evidence="3 5" id="KW-1133">Transmembrane helix</keyword>
<keyword evidence="4 5" id="KW-0472">Membrane</keyword>
<dbReference type="InterPro" id="IPR050186">
    <property type="entry name" value="TPT_transporter"/>
</dbReference>
<dbReference type="EMBL" id="NBIV01000031">
    <property type="protein sequence ID" value="PXF46957.1"/>
    <property type="molecule type" value="Genomic_DNA"/>
</dbReference>
<dbReference type="PANTHER" id="PTHR11132">
    <property type="entry name" value="SOLUTE CARRIER FAMILY 35"/>
    <property type="match status" value="1"/>
</dbReference>
<organism evidence="7 8">
    <name type="scientific">Gracilariopsis chorda</name>
    <dbReference type="NCBI Taxonomy" id="448386"/>
    <lineage>
        <taxon>Eukaryota</taxon>
        <taxon>Rhodophyta</taxon>
        <taxon>Florideophyceae</taxon>
        <taxon>Rhodymeniophycidae</taxon>
        <taxon>Gracilariales</taxon>
        <taxon>Gracilariaceae</taxon>
        <taxon>Gracilariopsis</taxon>
    </lineage>
</organism>
<dbReference type="Proteomes" id="UP000247409">
    <property type="component" value="Unassembled WGS sequence"/>
</dbReference>
<feature type="transmembrane region" description="Helical" evidence="5">
    <location>
        <begin position="187"/>
        <end position="210"/>
    </location>
</feature>
<evidence type="ECO:0000313" key="7">
    <source>
        <dbReference type="EMBL" id="PXF46957.1"/>
    </source>
</evidence>
<keyword evidence="8" id="KW-1185">Reference proteome</keyword>
<evidence type="ECO:0000256" key="5">
    <source>
        <dbReference type="SAM" id="Phobius"/>
    </source>
</evidence>
<evidence type="ECO:0000256" key="3">
    <source>
        <dbReference type="ARBA" id="ARBA00022989"/>
    </source>
</evidence>
<dbReference type="OrthoDB" id="417037at2759"/>
<sequence>MGYSGQPWISTLRKHLRDYSIERDKPKSSLLKQGAFRAVTKRGEAVIACASYTTCSVLLTLANKAIFSENKLNFPWMLLGVQSGVVALLLMVYYSVDRNYTLFKRDLLRQMLLPCVFFTCFIFTNARALRYISLPVLTVIKSMAPMGVALAERVMFKEKVSFATYGAMMLIVGGNGVTALHDMEFDLVGYAWAFVNVIMNIAYVISLRYCLSNSYSTGEKTLHSNTLACAFIFPLALACGEWPEFVLEFNRTSGRFKALFMVSCVLAAGIGASVFWVITAASGSTLSFVGASNKVLVVILGAALFETRISAAGWAGVGMGTVAGFVFALSKAVDVRRRKGAAGGEDGGGGRAAGGLLEVKTKSAT</sequence>
<accession>A0A2V3IZ47</accession>
<feature type="transmembrane region" description="Helical" evidence="5">
    <location>
        <begin position="132"/>
        <end position="150"/>
    </location>
</feature>
<evidence type="ECO:0000256" key="2">
    <source>
        <dbReference type="ARBA" id="ARBA00022692"/>
    </source>
</evidence>
<evidence type="ECO:0000256" key="1">
    <source>
        <dbReference type="ARBA" id="ARBA00004141"/>
    </source>
</evidence>
<dbReference type="AlphaFoldDB" id="A0A2V3IZ47"/>
<proteinExistence type="predicted"/>
<feature type="transmembrane region" description="Helical" evidence="5">
    <location>
        <begin position="162"/>
        <end position="181"/>
    </location>
</feature>
<feature type="transmembrane region" description="Helical" evidence="5">
    <location>
        <begin position="74"/>
        <end position="95"/>
    </location>
</feature>
<evidence type="ECO:0000313" key="8">
    <source>
        <dbReference type="Proteomes" id="UP000247409"/>
    </source>
</evidence>
<evidence type="ECO:0000256" key="4">
    <source>
        <dbReference type="ARBA" id="ARBA00023136"/>
    </source>
</evidence>
<comment type="subcellular location">
    <subcellularLocation>
        <location evidence="1">Membrane</location>
        <topology evidence="1">Multi-pass membrane protein</topology>
    </subcellularLocation>
</comment>
<gene>
    <name evidence="7" type="ORF">BWQ96_03295</name>
</gene>
<evidence type="ECO:0000259" key="6">
    <source>
        <dbReference type="Pfam" id="PF03151"/>
    </source>
</evidence>
<dbReference type="GO" id="GO:0016020">
    <property type="term" value="C:membrane"/>
    <property type="evidence" value="ECO:0007669"/>
    <property type="project" value="UniProtKB-SubCell"/>
</dbReference>
<feature type="transmembrane region" description="Helical" evidence="5">
    <location>
        <begin position="311"/>
        <end position="329"/>
    </location>
</feature>
<dbReference type="InterPro" id="IPR037185">
    <property type="entry name" value="EmrE-like"/>
</dbReference>
<feature type="transmembrane region" description="Helical" evidence="5">
    <location>
        <begin position="222"/>
        <end position="238"/>
    </location>
</feature>
<comment type="caution">
    <text evidence="7">The sequence shown here is derived from an EMBL/GenBank/DDBJ whole genome shotgun (WGS) entry which is preliminary data.</text>
</comment>
<protein>
    <submittedName>
        <fullName evidence="7">GDP-mannose transporter</fullName>
    </submittedName>
</protein>
<feature type="domain" description="Sugar phosphate transporter" evidence="6">
    <location>
        <begin position="49"/>
        <end position="326"/>
    </location>
</feature>
<feature type="transmembrane region" description="Helical" evidence="5">
    <location>
        <begin position="258"/>
        <end position="278"/>
    </location>
</feature>
<dbReference type="SUPFAM" id="SSF103481">
    <property type="entry name" value="Multidrug resistance efflux transporter EmrE"/>
    <property type="match status" value="1"/>
</dbReference>
<dbReference type="InterPro" id="IPR004853">
    <property type="entry name" value="Sugar_P_trans_dom"/>
</dbReference>
<dbReference type="Pfam" id="PF03151">
    <property type="entry name" value="TPT"/>
    <property type="match status" value="1"/>
</dbReference>
<keyword evidence="2 5" id="KW-0812">Transmembrane</keyword>
<reference evidence="7 8" key="1">
    <citation type="journal article" date="2018" name="Mol. Biol. Evol.">
        <title>Analysis of the draft genome of the red seaweed Gracilariopsis chorda provides insights into genome size evolution in Rhodophyta.</title>
        <authorList>
            <person name="Lee J."/>
            <person name="Yang E.C."/>
            <person name="Graf L."/>
            <person name="Yang J.H."/>
            <person name="Qiu H."/>
            <person name="Zel Zion U."/>
            <person name="Chan C.X."/>
            <person name="Stephens T.G."/>
            <person name="Weber A.P.M."/>
            <person name="Boo G.H."/>
            <person name="Boo S.M."/>
            <person name="Kim K.M."/>
            <person name="Shin Y."/>
            <person name="Jung M."/>
            <person name="Lee S.J."/>
            <person name="Yim H.S."/>
            <person name="Lee J.H."/>
            <person name="Bhattacharya D."/>
            <person name="Yoon H.S."/>
        </authorList>
    </citation>
    <scope>NUCLEOTIDE SEQUENCE [LARGE SCALE GENOMIC DNA]</scope>
    <source>
        <strain evidence="7 8">SKKU-2015</strain>
        <tissue evidence="7">Whole body</tissue>
    </source>
</reference>
<name>A0A2V3IZ47_9FLOR</name>